<dbReference type="Pfam" id="PF00171">
    <property type="entry name" value="Aldedh"/>
    <property type="match status" value="1"/>
</dbReference>
<evidence type="ECO:0000256" key="1">
    <source>
        <dbReference type="ARBA" id="ARBA00023002"/>
    </source>
</evidence>
<dbReference type="InterPro" id="IPR050740">
    <property type="entry name" value="Aldehyde_DH_Superfamily"/>
</dbReference>
<dbReference type="AlphaFoldDB" id="A0A1J7IHX7"/>
<dbReference type="InterPro" id="IPR016161">
    <property type="entry name" value="Ald_DH/histidinol_DH"/>
</dbReference>
<dbReference type="PANTHER" id="PTHR43353">
    <property type="entry name" value="SUCCINATE-SEMIALDEHYDE DEHYDROGENASE, MITOCHONDRIAL"/>
    <property type="match status" value="1"/>
</dbReference>
<evidence type="ECO:0000313" key="4">
    <source>
        <dbReference type="Proteomes" id="UP000182658"/>
    </source>
</evidence>
<protein>
    <submittedName>
        <fullName evidence="3">Aldehyde dehydrogenase</fullName>
    </submittedName>
</protein>
<name>A0A1J7IHX7_9PEZI</name>
<evidence type="ECO:0000259" key="2">
    <source>
        <dbReference type="Pfam" id="PF00171"/>
    </source>
</evidence>
<reference evidence="3 4" key="1">
    <citation type="submission" date="2016-10" db="EMBL/GenBank/DDBJ databases">
        <title>Draft genome sequence of Coniochaeta ligniaria NRRL30616, a lignocellulolytic fungus for bioabatement of inhibitors in plant biomass hydrolysates.</title>
        <authorList>
            <consortium name="DOE Joint Genome Institute"/>
            <person name="Jimenez D.J."/>
            <person name="Hector R.E."/>
            <person name="Riley R."/>
            <person name="Sun H."/>
            <person name="Grigoriev I.V."/>
            <person name="Van Elsas J.D."/>
            <person name="Nichols N.N."/>
        </authorList>
    </citation>
    <scope>NUCLEOTIDE SEQUENCE [LARGE SCALE GENOMIC DNA]</scope>
    <source>
        <strain evidence="3 4">NRRL 30616</strain>
    </source>
</reference>
<dbReference type="InterPro" id="IPR016163">
    <property type="entry name" value="Ald_DH_C"/>
</dbReference>
<dbReference type="Proteomes" id="UP000182658">
    <property type="component" value="Unassembled WGS sequence"/>
</dbReference>
<keyword evidence="4" id="KW-1185">Reference proteome</keyword>
<feature type="domain" description="Aldehyde dehydrogenase" evidence="2">
    <location>
        <begin position="71"/>
        <end position="518"/>
    </location>
</feature>
<dbReference type="GO" id="GO:0016620">
    <property type="term" value="F:oxidoreductase activity, acting on the aldehyde or oxo group of donors, NAD or NADP as acceptor"/>
    <property type="evidence" value="ECO:0007669"/>
    <property type="project" value="InterPro"/>
</dbReference>
<dbReference type="InParanoid" id="A0A1J7IHX7"/>
<sequence length="551" mass="60684">MTKGLNIVSPVGDKIDWDCQELKEKFPRSKQDIEGPIPKPQECLLLIDGKVVKSDQNPTEVHTPIITQDRPDEHISIGKFEMASEEQAMRALEAAERSYMYGRGTWAKMSIDQRCKHMEEFANDLEKKTEEIAQLLMWEICKNVKDAHDEVTRTVAYIHTAVKEARALAEGESRFHEQKGIMCQIRHLPVGVVLASSPFNYPLNEAYTTFIPALLMGNSVIVRAPRNGATPHFPTLELFARHFPPGTIQLLTGSGREVMGALVATGRIDAVAFIGTASSAKGLLKGASNPQRLRVMYEGEAKDAAIILPDADLGVAVDSCASGMTSFNGQRCTAIKMIWVHQSQAEEFLKRLAEKIDALKLGMPWDESVKITPLCEDSKPAYVKELIVDALNKGAHIVNNGGKCYKTLCTLSILAPVNKHMKIWTEEQFGPVTPVAVYTDVQEPIDYVSRSEYGLQSAVFGYSEELLGRVVDALSYHVGRININAPDQRGPDVFPFTGRGNSALGILNATEGLKFFSVPTMVAAKSEDERSVKALKALNDGPHCRVVYGAK</sequence>
<dbReference type="SUPFAM" id="SSF53720">
    <property type="entry name" value="ALDH-like"/>
    <property type="match status" value="1"/>
</dbReference>
<gene>
    <name evidence="3" type="ORF">CONLIGDRAFT_601911</name>
</gene>
<organism evidence="3 4">
    <name type="scientific">Coniochaeta ligniaria NRRL 30616</name>
    <dbReference type="NCBI Taxonomy" id="1408157"/>
    <lineage>
        <taxon>Eukaryota</taxon>
        <taxon>Fungi</taxon>
        <taxon>Dikarya</taxon>
        <taxon>Ascomycota</taxon>
        <taxon>Pezizomycotina</taxon>
        <taxon>Sordariomycetes</taxon>
        <taxon>Sordariomycetidae</taxon>
        <taxon>Coniochaetales</taxon>
        <taxon>Coniochaetaceae</taxon>
        <taxon>Coniochaeta</taxon>
    </lineage>
</organism>
<evidence type="ECO:0000313" key="3">
    <source>
        <dbReference type="EMBL" id="OIW27054.1"/>
    </source>
</evidence>
<accession>A0A1J7IHX7</accession>
<dbReference type="Gene3D" id="3.40.309.10">
    <property type="entry name" value="Aldehyde Dehydrogenase, Chain A, domain 2"/>
    <property type="match status" value="1"/>
</dbReference>
<dbReference type="OrthoDB" id="310895at2759"/>
<dbReference type="STRING" id="1408157.A0A1J7IHX7"/>
<dbReference type="InterPro" id="IPR015590">
    <property type="entry name" value="Aldehyde_DH_dom"/>
</dbReference>
<dbReference type="PANTHER" id="PTHR43353:SF5">
    <property type="entry name" value="SUCCINATE-SEMIALDEHYDE DEHYDROGENASE, MITOCHONDRIAL"/>
    <property type="match status" value="1"/>
</dbReference>
<dbReference type="Gene3D" id="3.40.605.10">
    <property type="entry name" value="Aldehyde Dehydrogenase, Chain A, domain 1"/>
    <property type="match status" value="1"/>
</dbReference>
<dbReference type="EMBL" id="KV875100">
    <property type="protein sequence ID" value="OIW27054.1"/>
    <property type="molecule type" value="Genomic_DNA"/>
</dbReference>
<keyword evidence="1" id="KW-0560">Oxidoreductase</keyword>
<dbReference type="InterPro" id="IPR016162">
    <property type="entry name" value="Ald_DH_N"/>
</dbReference>
<proteinExistence type="predicted"/>